<dbReference type="InterPro" id="IPR013097">
    <property type="entry name" value="Dabb"/>
</dbReference>
<reference evidence="2" key="1">
    <citation type="journal article" date="2019" name="Beilstein J. Org. Chem.">
        <title>Nanangenines: drimane sesquiterpenoids as the dominant metabolite cohort of a novel Australian fungus, Aspergillus nanangensis.</title>
        <authorList>
            <person name="Lacey H.J."/>
            <person name="Gilchrist C.L.M."/>
            <person name="Crombie A."/>
            <person name="Kalaitzis J.A."/>
            <person name="Vuong D."/>
            <person name="Rutledge P.J."/>
            <person name="Turner P."/>
            <person name="Pitt J.I."/>
            <person name="Lacey E."/>
            <person name="Chooi Y.H."/>
            <person name="Piggott A.M."/>
        </authorList>
    </citation>
    <scope>NUCLEOTIDE SEQUENCE</scope>
    <source>
        <strain evidence="2">MST-FP2251</strain>
    </source>
</reference>
<dbReference type="SMART" id="SM00886">
    <property type="entry name" value="Dabb"/>
    <property type="match status" value="1"/>
</dbReference>
<evidence type="ECO:0000313" key="3">
    <source>
        <dbReference type="Proteomes" id="UP001194746"/>
    </source>
</evidence>
<dbReference type="AlphaFoldDB" id="A0AAD4GXL5"/>
<proteinExistence type="predicted"/>
<dbReference type="Proteomes" id="UP001194746">
    <property type="component" value="Unassembled WGS sequence"/>
</dbReference>
<dbReference type="Pfam" id="PF07876">
    <property type="entry name" value="Dabb"/>
    <property type="match status" value="1"/>
</dbReference>
<evidence type="ECO:0000313" key="2">
    <source>
        <dbReference type="EMBL" id="KAF9893006.1"/>
    </source>
</evidence>
<dbReference type="PROSITE" id="PS51502">
    <property type="entry name" value="S_R_A_B_BARREL"/>
    <property type="match status" value="1"/>
</dbReference>
<organism evidence="2 3">
    <name type="scientific">Aspergillus nanangensis</name>
    <dbReference type="NCBI Taxonomy" id="2582783"/>
    <lineage>
        <taxon>Eukaryota</taxon>
        <taxon>Fungi</taxon>
        <taxon>Dikarya</taxon>
        <taxon>Ascomycota</taxon>
        <taxon>Pezizomycotina</taxon>
        <taxon>Eurotiomycetes</taxon>
        <taxon>Eurotiomycetidae</taxon>
        <taxon>Eurotiales</taxon>
        <taxon>Aspergillaceae</taxon>
        <taxon>Aspergillus</taxon>
        <taxon>Aspergillus subgen. Circumdati</taxon>
    </lineage>
</organism>
<reference evidence="2" key="2">
    <citation type="submission" date="2020-02" db="EMBL/GenBank/DDBJ databases">
        <authorList>
            <person name="Gilchrist C.L.M."/>
            <person name="Chooi Y.-H."/>
        </authorList>
    </citation>
    <scope>NUCLEOTIDE SEQUENCE</scope>
    <source>
        <strain evidence="2">MST-FP2251</strain>
    </source>
</reference>
<dbReference type="EMBL" id="VCAU01000009">
    <property type="protein sequence ID" value="KAF9893006.1"/>
    <property type="molecule type" value="Genomic_DNA"/>
</dbReference>
<sequence length="104" mass="11882">MGVYHIVLFRLKPNYEKSLLDHWKNQVHGLVGVVPGLKHVDVGAPLPATAEKAKGFNVSLVAVLEKPEDALIYAEHPEHERIIKECRPRLFDEVLICDMEFQQR</sequence>
<protein>
    <recommendedName>
        <fullName evidence="1">Stress-response A/B barrel domain-containing protein</fullName>
    </recommendedName>
</protein>
<dbReference type="Gene3D" id="3.30.70.100">
    <property type="match status" value="1"/>
</dbReference>
<dbReference type="InterPro" id="IPR011008">
    <property type="entry name" value="Dimeric_a/b-barrel"/>
</dbReference>
<accession>A0AAD4GXL5</accession>
<keyword evidence="3" id="KW-1185">Reference proteome</keyword>
<dbReference type="SUPFAM" id="SSF54909">
    <property type="entry name" value="Dimeric alpha+beta barrel"/>
    <property type="match status" value="1"/>
</dbReference>
<feature type="domain" description="Stress-response A/B barrel" evidence="1">
    <location>
        <begin position="3"/>
        <end position="99"/>
    </location>
</feature>
<comment type="caution">
    <text evidence="2">The sequence shown here is derived from an EMBL/GenBank/DDBJ whole genome shotgun (WGS) entry which is preliminary data.</text>
</comment>
<evidence type="ECO:0000259" key="1">
    <source>
        <dbReference type="PROSITE" id="PS51502"/>
    </source>
</evidence>
<name>A0AAD4GXL5_ASPNN</name>
<gene>
    <name evidence="2" type="ORF">FE257_012417</name>
</gene>